<dbReference type="FunFam" id="2.60.120.920:FF:000004">
    <property type="entry name" value="Butyrophilin subfamily 1 member A1"/>
    <property type="match status" value="1"/>
</dbReference>
<dbReference type="Pfam" id="PF00643">
    <property type="entry name" value="zf-B_box"/>
    <property type="match status" value="1"/>
</dbReference>
<reference evidence="9" key="2">
    <citation type="submission" date="2025-08" db="UniProtKB">
        <authorList>
            <consortium name="Ensembl"/>
        </authorList>
    </citation>
    <scope>IDENTIFICATION</scope>
</reference>
<evidence type="ECO:0000256" key="3">
    <source>
        <dbReference type="ARBA" id="ARBA00022833"/>
    </source>
</evidence>
<dbReference type="Pfam" id="PF13765">
    <property type="entry name" value="PRY"/>
    <property type="match status" value="1"/>
</dbReference>
<keyword evidence="5" id="KW-0175">Coiled coil</keyword>
<dbReference type="InterPro" id="IPR000315">
    <property type="entry name" value="Znf_B-box"/>
</dbReference>
<dbReference type="CDD" id="cd12893">
    <property type="entry name" value="SPRY_PRY_TRIM35"/>
    <property type="match status" value="1"/>
</dbReference>
<dbReference type="InterPro" id="IPR058030">
    <property type="entry name" value="TRIM8/14/16/25/29/45/65_CC"/>
</dbReference>
<dbReference type="GeneTree" id="ENSGT01030000234583"/>
<dbReference type="SUPFAM" id="SSF49899">
    <property type="entry name" value="Concanavalin A-like lectins/glucanases"/>
    <property type="match status" value="1"/>
</dbReference>
<keyword evidence="1" id="KW-0479">Metal-binding</keyword>
<dbReference type="InterPro" id="IPR043136">
    <property type="entry name" value="B30.2/SPRY_sf"/>
</dbReference>
<proteinExistence type="predicted"/>
<evidence type="ECO:0000313" key="10">
    <source>
        <dbReference type="Proteomes" id="UP000265140"/>
    </source>
</evidence>
<dbReference type="Ensembl" id="ENSELUT00000087870.1">
    <property type="protein sequence ID" value="ENSELUP00000096755.1"/>
    <property type="gene ID" value="ENSELUG00000002812.3"/>
</dbReference>
<dbReference type="InterPro" id="IPR003877">
    <property type="entry name" value="SPRY_dom"/>
</dbReference>
<reference evidence="9" key="3">
    <citation type="submission" date="2025-09" db="UniProtKB">
        <authorList>
            <consortium name="Ensembl"/>
        </authorList>
    </citation>
    <scope>IDENTIFICATION</scope>
</reference>
<dbReference type="CDD" id="cd19800">
    <property type="entry name" value="Bbox2_xNF7-like"/>
    <property type="match status" value="1"/>
</dbReference>
<dbReference type="PROSITE" id="PS50119">
    <property type="entry name" value="ZF_BBOX"/>
    <property type="match status" value="1"/>
</dbReference>
<name>A0AAY5L8C9_ESOLU</name>
<evidence type="ECO:0000259" key="6">
    <source>
        <dbReference type="PROSITE" id="PS50089"/>
    </source>
</evidence>
<feature type="domain" description="B box-type" evidence="7">
    <location>
        <begin position="119"/>
        <end position="160"/>
    </location>
</feature>
<dbReference type="Gene3D" id="3.30.160.60">
    <property type="entry name" value="Classic Zinc Finger"/>
    <property type="match status" value="1"/>
</dbReference>
<dbReference type="SMART" id="SM00589">
    <property type="entry name" value="PRY"/>
    <property type="match status" value="1"/>
</dbReference>
<dbReference type="PANTHER" id="PTHR24103">
    <property type="entry name" value="E3 UBIQUITIN-PROTEIN LIGASE TRIM"/>
    <property type="match status" value="1"/>
</dbReference>
<dbReference type="InterPro" id="IPR006574">
    <property type="entry name" value="PRY"/>
</dbReference>
<dbReference type="PROSITE" id="PS50188">
    <property type="entry name" value="B302_SPRY"/>
    <property type="match status" value="1"/>
</dbReference>
<feature type="coiled-coil region" evidence="5">
    <location>
        <begin position="189"/>
        <end position="267"/>
    </location>
</feature>
<evidence type="ECO:0000259" key="8">
    <source>
        <dbReference type="PROSITE" id="PS50188"/>
    </source>
</evidence>
<evidence type="ECO:0000313" key="9">
    <source>
        <dbReference type="Ensembl" id="ENSELUP00000096755.1"/>
    </source>
</evidence>
<dbReference type="Pfam" id="PF25600">
    <property type="entry name" value="TRIM_CC"/>
    <property type="match status" value="1"/>
</dbReference>
<protein>
    <recommendedName>
        <fullName evidence="11">Zinc-binding protein A33-like</fullName>
    </recommendedName>
</protein>
<evidence type="ECO:0000256" key="1">
    <source>
        <dbReference type="ARBA" id="ARBA00022723"/>
    </source>
</evidence>
<dbReference type="InterPro" id="IPR013320">
    <property type="entry name" value="ConA-like_dom_sf"/>
</dbReference>
<dbReference type="Gene3D" id="3.30.40.10">
    <property type="entry name" value="Zinc/RING finger domain, C3HC4 (zinc finger)"/>
    <property type="match status" value="1"/>
</dbReference>
<evidence type="ECO:0000256" key="5">
    <source>
        <dbReference type="SAM" id="Coils"/>
    </source>
</evidence>
<dbReference type="AlphaFoldDB" id="A0AAY5L8C9"/>
<dbReference type="SUPFAM" id="SSF57850">
    <property type="entry name" value="RING/U-box"/>
    <property type="match status" value="1"/>
</dbReference>
<feature type="domain" description="RING-type" evidence="6">
    <location>
        <begin position="39"/>
        <end position="79"/>
    </location>
</feature>
<dbReference type="InterPro" id="IPR013083">
    <property type="entry name" value="Znf_RING/FYVE/PHD"/>
</dbReference>
<dbReference type="Gene3D" id="2.60.120.920">
    <property type="match status" value="1"/>
</dbReference>
<feature type="domain" description="B30.2/SPRY" evidence="8">
    <location>
        <begin position="307"/>
        <end position="499"/>
    </location>
</feature>
<evidence type="ECO:0000259" key="7">
    <source>
        <dbReference type="PROSITE" id="PS50119"/>
    </source>
</evidence>
<dbReference type="SMART" id="SM00449">
    <property type="entry name" value="SPRY"/>
    <property type="match status" value="1"/>
</dbReference>
<dbReference type="InterPro" id="IPR001870">
    <property type="entry name" value="B30.2/SPRY"/>
</dbReference>
<organism evidence="9 10">
    <name type="scientific">Esox lucius</name>
    <name type="common">Northern pike</name>
    <dbReference type="NCBI Taxonomy" id="8010"/>
    <lineage>
        <taxon>Eukaryota</taxon>
        <taxon>Metazoa</taxon>
        <taxon>Chordata</taxon>
        <taxon>Craniata</taxon>
        <taxon>Vertebrata</taxon>
        <taxon>Euteleostomi</taxon>
        <taxon>Actinopterygii</taxon>
        <taxon>Neopterygii</taxon>
        <taxon>Teleostei</taxon>
        <taxon>Protacanthopterygii</taxon>
        <taxon>Esociformes</taxon>
        <taxon>Esocidae</taxon>
        <taxon>Esox</taxon>
    </lineage>
</organism>
<evidence type="ECO:0000256" key="4">
    <source>
        <dbReference type="PROSITE-ProRule" id="PRU00024"/>
    </source>
</evidence>
<dbReference type="PRINTS" id="PR01407">
    <property type="entry name" value="BUTYPHLNCDUF"/>
</dbReference>
<evidence type="ECO:0000256" key="2">
    <source>
        <dbReference type="ARBA" id="ARBA00022771"/>
    </source>
</evidence>
<dbReference type="SMART" id="SM00184">
    <property type="entry name" value="RING"/>
    <property type="match status" value="1"/>
</dbReference>
<dbReference type="SUPFAM" id="SSF57845">
    <property type="entry name" value="B-box zinc-binding domain"/>
    <property type="match status" value="1"/>
</dbReference>
<dbReference type="Pfam" id="PF00622">
    <property type="entry name" value="SPRY"/>
    <property type="match status" value="1"/>
</dbReference>
<evidence type="ECO:0008006" key="11">
    <source>
        <dbReference type="Google" id="ProtNLM"/>
    </source>
</evidence>
<dbReference type="SMART" id="SM00336">
    <property type="entry name" value="BBOX"/>
    <property type="match status" value="1"/>
</dbReference>
<reference evidence="9 10" key="1">
    <citation type="submission" date="2020-02" db="EMBL/GenBank/DDBJ databases">
        <title>Esox lucius (northern pike) genome, fEsoLuc1, primary haplotype.</title>
        <authorList>
            <person name="Myers G."/>
            <person name="Karagic N."/>
            <person name="Meyer A."/>
            <person name="Pippel M."/>
            <person name="Reichard M."/>
            <person name="Winkler S."/>
            <person name="Tracey A."/>
            <person name="Sims Y."/>
            <person name="Howe K."/>
            <person name="Rhie A."/>
            <person name="Formenti G."/>
            <person name="Durbin R."/>
            <person name="Fedrigo O."/>
            <person name="Jarvis E.D."/>
        </authorList>
    </citation>
    <scope>NUCLEOTIDE SEQUENCE [LARGE SCALE GENOMIC DNA]</scope>
</reference>
<dbReference type="InterPro" id="IPR003879">
    <property type="entry name" value="Butyrophylin_SPRY"/>
</dbReference>
<dbReference type="GO" id="GO:0008270">
    <property type="term" value="F:zinc ion binding"/>
    <property type="evidence" value="ECO:0007669"/>
    <property type="project" value="UniProtKB-KW"/>
</dbReference>
<dbReference type="Proteomes" id="UP000265140">
    <property type="component" value="Chromosome 16"/>
</dbReference>
<dbReference type="PROSITE" id="PS50089">
    <property type="entry name" value="ZF_RING_2"/>
    <property type="match status" value="1"/>
</dbReference>
<sequence length="504" mass="57420">MDLSSHTRFKHPQYYPMDSSFLSLTAFTRSSFPVEELLCPVCNKIFKNPVLLNCSHNICKSCWEKFCKENKSWECPVCRRSSSMNPPFNLALNRLCEIQESRGASAASEIQESQGASAGSEVFCSLHREKLKLFCLTDKQPICVLCRDSNKHKSHDCVPIDEAVPDLKNELQTVLKPFNAKLEVFKKVKQTLDQTAEHINNQVKHTEQKINQDFEEIYHFLQNEKAARIAALRREEEQKSKMMKEKIEEMSTNISSLSDTIRAIEKELKAEDIPFLQNFKATKKRSQCSLPDPQLVSGSLIDVAEHLGNLQFRVWEKMRGIVKYTPVILDPNTAHPSLYLSEDLTSVRRPGTWQLLPDNPERFMKYPDVLGIEGFSSGNHSWQVEVGAHPQWFLGVATENKDRNGTLGVSPKDGIWCIILDCGKYRAGGGMGITLKRRPQEIRVALDYERGEVSFHDPKDMTLIYTHKDRFTEKLFPYLNIGRAAGDNQTGIKICQSELSVTVM</sequence>
<accession>A0AAY5L8C9</accession>
<dbReference type="InterPro" id="IPR050143">
    <property type="entry name" value="TRIM/RBCC"/>
</dbReference>
<keyword evidence="3" id="KW-0862">Zinc</keyword>
<keyword evidence="10" id="KW-1185">Reference proteome</keyword>
<dbReference type="InterPro" id="IPR001841">
    <property type="entry name" value="Znf_RING"/>
</dbReference>
<keyword evidence="2 4" id="KW-0863">Zinc-finger</keyword>
<dbReference type="Pfam" id="PF13920">
    <property type="entry name" value="zf-C3HC4_3"/>
    <property type="match status" value="1"/>
</dbReference>